<proteinExistence type="predicted"/>
<dbReference type="RefSeq" id="WP_367919239.1">
    <property type="nucleotide sequence ID" value="NZ_BAABAC010000020.1"/>
</dbReference>
<dbReference type="EMBL" id="JBHTLX010000017">
    <property type="protein sequence ID" value="MFD1248705.1"/>
    <property type="molecule type" value="Genomic_DNA"/>
</dbReference>
<dbReference type="Proteomes" id="UP001597229">
    <property type="component" value="Unassembled WGS sequence"/>
</dbReference>
<evidence type="ECO:0000313" key="1">
    <source>
        <dbReference type="EMBL" id="MFD1248705.1"/>
    </source>
</evidence>
<reference evidence="2" key="1">
    <citation type="journal article" date="2019" name="Int. J. Syst. Evol. Microbiol.">
        <title>The Global Catalogue of Microorganisms (GCM) 10K type strain sequencing project: providing services to taxonomists for standard genome sequencing and annotation.</title>
        <authorList>
            <consortium name="The Broad Institute Genomics Platform"/>
            <consortium name="The Broad Institute Genome Sequencing Center for Infectious Disease"/>
            <person name="Wu L."/>
            <person name="Ma J."/>
        </authorList>
    </citation>
    <scope>NUCLEOTIDE SEQUENCE [LARGE SCALE GENOMIC DNA]</scope>
    <source>
        <strain evidence="2">CCUG 52478</strain>
    </source>
</reference>
<accession>A0ABW3W2K4</accession>
<sequence>MTPRRIPDQASLERAWRQLMDPLGFASPQLWLLFLQGFRPRQLLQASHVPLDPVRADLDRIGVLLERILMRGESCAFLYARPGPAGQTAGDLAWARGLARISTGWPVHLANDDEVRVAAPDDLLLSG</sequence>
<organism evidence="1 2">
    <name type="scientific">Nocardioides ginsengisoli</name>
    <dbReference type="NCBI Taxonomy" id="363868"/>
    <lineage>
        <taxon>Bacteria</taxon>
        <taxon>Bacillati</taxon>
        <taxon>Actinomycetota</taxon>
        <taxon>Actinomycetes</taxon>
        <taxon>Propionibacteriales</taxon>
        <taxon>Nocardioidaceae</taxon>
        <taxon>Nocardioides</taxon>
    </lineage>
</organism>
<protein>
    <submittedName>
        <fullName evidence="1">Uncharacterized protein</fullName>
    </submittedName>
</protein>
<keyword evidence="2" id="KW-1185">Reference proteome</keyword>
<evidence type="ECO:0000313" key="2">
    <source>
        <dbReference type="Proteomes" id="UP001597229"/>
    </source>
</evidence>
<comment type="caution">
    <text evidence="1">The sequence shown here is derived from an EMBL/GenBank/DDBJ whole genome shotgun (WGS) entry which is preliminary data.</text>
</comment>
<name>A0ABW3W2K4_9ACTN</name>
<gene>
    <name evidence="1" type="ORF">ACFQ3F_12975</name>
</gene>